<evidence type="ECO:0000256" key="2">
    <source>
        <dbReference type="ARBA" id="ARBA00022430"/>
    </source>
</evidence>
<evidence type="ECO:0000256" key="4">
    <source>
        <dbReference type="ARBA" id="ARBA00022723"/>
    </source>
</evidence>
<feature type="domain" description="Isopropylmalate dehydrogenase-like" evidence="10">
    <location>
        <begin position="51"/>
        <end position="122"/>
    </location>
</feature>
<evidence type="ECO:0000256" key="3">
    <source>
        <dbReference type="ARBA" id="ARBA00022605"/>
    </source>
</evidence>
<keyword evidence="7" id="KW-0520">NAD</keyword>
<organism evidence="11">
    <name type="scientific">Rhizophora mucronata</name>
    <name type="common">Asiatic mangrove</name>
    <dbReference type="NCBI Taxonomy" id="61149"/>
    <lineage>
        <taxon>Eukaryota</taxon>
        <taxon>Viridiplantae</taxon>
        <taxon>Streptophyta</taxon>
        <taxon>Embryophyta</taxon>
        <taxon>Tracheophyta</taxon>
        <taxon>Spermatophyta</taxon>
        <taxon>Magnoliopsida</taxon>
        <taxon>eudicotyledons</taxon>
        <taxon>Gunneridae</taxon>
        <taxon>Pentapetalae</taxon>
        <taxon>rosids</taxon>
        <taxon>fabids</taxon>
        <taxon>Malpighiales</taxon>
        <taxon>Rhizophoraceae</taxon>
        <taxon>Rhizophora</taxon>
    </lineage>
</organism>
<dbReference type="InterPro" id="IPR024084">
    <property type="entry name" value="IsoPropMal-DH-like_dom"/>
</dbReference>
<dbReference type="GO" id="GO:0046872">
    <property type="term" value="F:metal ion binding"/>
    <property type="evidence" value="ECO:0007669"/>
    <property type="project" value="UniProtKB-KW"/>
</dbReference>
<comment type="similarity">
    <text evidence="1">Belongs to the isocitrate and isopropylmalate dehydrogenases family.</text>
</comment>
<dbReference type="PANTHER" id="PTHR42979">
    <property type="entry name" value="3-ISOPROPYLMALATE DEHYDROGENASE"/>
    <property type="match status" value="1"/>
</dbReference>
<dbReference type="GO" id="GO:0003862">
    <property type="term" value="F:3-isopropylmalate dehydrogenase activity"/>
    <property type="evidence" value="ECO:0007669"/>
    <property type="project" value="InterPro"/>
</dbReference>
<keyword evidence="5" id="KW-0460">Magnesium</keyword>
<evidence type="ECO:0000256" key="1">
    <source>
        <dbReference type="ARBA" id="ARBA00007769"/>
    </source>
</evidence>
<evidence type="ECO:0000256" key="7">
    <source>
        <dbReference type="ARBA" id="ARBA00023027"/>
    </source>
</evidence>
<feature type="region of interest" description="Disordered" evidence="9">
    <location>
        <begin position="16"/>
        <end position="44"/>
    </location>
</feature>
<dbReference type="InterPro" id="IPR004429">
    <property type="entry name" value="Isopropylmalate_DH"/>
</dbReference>
<dbReference type="SUPFAM" id="SSF53659">
    <property type="entry name" value="Isocitrate/Isopropylmalate dehydrogenase-like"/>
    <property type="match status" value="1"/>
</dbReference>
<name>A0A2P2MVZ9_RHIMU</name>
<accession>A0A2P2MVZ9</accession>
<keyword evidence="8" id="KW-0100">Branched-chain amino acid biosynthesis</keyword>
<evidence type="ECO:0000256" key="9">
    <source>
        <dbReference type="SAM" id="MobiDB-lite"/>
    </source>
</evidence>
<protein>
    <submittedName>
        <fullName evidence="11">3-isopropylmalate dehydrogenase</fullName>
    </submittedName>
</protein>
<evidence type="ECO:0000256" key="6">
    <source>
        <dbReference type="ARBA" id="ARBA00023002"/>
    </source>
</evidence>
<dbReference type="EMBL" id="GGEC01053915">
    <property type="protein sequence ID" value="MBX34399.1"/>
    <property type="molecule type" value="Transcribed_RNA"/>
</dbReference>
<evidence type="ECO:0000256" key="5">
    <source>
        <dbReference type="ARBA" id="ARBA00022842"/>
    </source>
</evidence>
<keyword evidence="4" id="KW-0479">Metal-binding</keyword>
<sequence length="124" mass="12759">MAAASSVQIKTDPIKPIFNLKPTSQRSQKPDRIRFTSPAGVSSASSKGYSIILLPCDGIGPEVISVAKNALELAGSLEGISSSFQEMPMGGRALDLVGVPLPEETLSAAKQSDAVLLGAIGGHL</sequence>
<evidence type="ECO:0000313" key="11">
    <source>
        <dbReference type="EMBL" id="MBX34399.1"/>
    </source>
</evidence>
<dbReference type="Pfam" id="PF00180">
    <property type="entry name" value="Iso_dh"/>
    <property type="match status" value="1"/>
</dbReference>
<evidence type="ECO:0000256" key="8">
    <source>
        <dbReference type="ARBA" id="ARBA00023304"/>
    </source>
</evidence>
<dbReference type="Gene3D" id="3.40.718.10">
    <property type="entry name" value="Isopropylmalate Dehydrogenase"/>
    <property type="match status" value="1"/>
</dbReference>
<evidence type="ECO:0000259" key="10">
    <source>
        <dbReference type="Pfam" id="PF00180"/>
    </source>
</evidence>
<keyword evidence="3" id="KW-0028">Amino-acid biosynthesis</keyword>
<dbReference type="AlphaFoldDB" id="A0A2P2MVZ9"/>
<dbReference type="GO" id="GO:0009098">
    <property type="term" value="P:L-leucine biosynthetic process"/>
    <property type="evidence" value="ECO:0007669"/>
    <property type="project" value="UniProtKB-KW"/>
</dbReference>
<keyword evidence="2" id="KW-0432">Leucine biosynthesis</keyword>
<reference evidence="11" key="1">
    <citation type="submission" date="2018-02" db="EMBL/GenBank/DDBJ databases">
        <title>Rhizophora mucronata_Transcriptome.</title>
        <authorList>
            <person name="Meera S.P."/>
            <person name="Sreeshan A."/>
            <person name="Augustine A."/>
        </authorList>
    </citation>
    <scope>NUCLEOTIDE SEQUENCE</scope>
    <source>
        <tissue evidence="11">Leaf</tissue>
    </source>
</reference>
<dbReference type="PANTHER" id="PTHR42979:SF1">
    <property type="entry name" value="3-ISOPROPYLMALATE DEHYDROGENASE"/>
    <property type="match status" value="1"/>
</dbReference>
<keyword evidence="6" id="KW-0560">Oxidoreductase</keyword>
<proteinExistence type="inferred from homology"/>